<dbReference type="PANTHER" id="PTHR35339:SF4">
    <property type="entry name" value="LINALOOL DEHYDRATASE_ISOMERASE DOMAIN-CONTAINING PROTEIN"/>
    <property type="match status" value="1"/>
</dbReference>
<dbReference type="EMBL" id="PVTH01000001">
    <property type="protein sequence ID" value="PRY55157.1"/>
    <property type="molecule type" value="Genomic_DNA"/>
</dbReference>
<reference evidence="3 4" key="1">
    <citation type="submission" date="2018-03" db="EMBL/GenBank/DDBJ databases">
        <title>Genomic Encyclopedia of Type Strains, Phase III (KMG-III): the genomes of soil and plant-associated and newly described type strains.</title>
        <authorList>
            <person name="Whitman W."/>
        </authorList>
    </citation>
    <scope>NUCLEOTIDE SEQUENCE [LARGE SCALE GENOMIC DNA]</scope>
    <source>
        <strain evidence="3 4">CGMCC 1.9313</strain>
    </source>
</reference>
<keyword evidence="4" id="KW-1185">Reference proteome</keyword>
<dbReference type="PIRSF" id="PIRSF014753">
    <property type="entry name" value="UCP014753"/>
    <property type="match status" value="1"/>
</dbReference>
<feature type="chain" id="PRO_5015604350" evidence="1">
    <location>
        <begin position="23"/>
        <end position="680"/>
    </location>
</feature>
<dbReference type="RefSeq" id="WP_106290364.1">
    <property type="nucleotide sequence ID" value="NZ_PVTH01000001.1"/>
</dbReference>
<evidence type="ECO:0000259" key="2">
    <source>
        <dbReference type="Pfam" id="PF10022"/>
    </source>
</evidence>
<evidence type="ECO:0000313" key="4">
    <source>
        <dbReference type="Proteomes" id="UP000238034"/>
    </source>
</evidence>
<dbReference type="OrthoDB" id="9813465at2"/>
<feature type="domain" description="DUF2264" evidence="2">
    <location>
        <begin position="57"/>
        <end position="410"/>
    </location>
</feature>
<evidence type="ECO:0000313" key="3">
    <source>
        <dbReference type="EMBL" id="PRY55157.1"/>
    </source>
</evidence>
<organism evidence="3 4">
    <name type="scientific">Arcticibacter pallidicorallinus</name>
    <dbReference type="NCBI Taxonomy" id="1259464"/>
    <lineage>
        <taxon>Bacteria</taxon>
        <taxon>Pseudomonadati</taxon>
        <taxon>Bacteroidota</taxon>
        <taxon>Sphingobacteriia</taxon>
        <taxon>Sphingobacteriales</taxon>
        <taxon>Sphingobacteriaceae</taxon>
        <taxon>Arcticibacter</taxon>
    </lineage>
</organism>
<dbReference type="Pfam" id="PF10022">
    <property type="entry name" value="DUF2264"/>
    <property type="match status" value="1"/>
</dbReference>
<dbReference type="AlphaFoldDB" id="A0A2T0UBH0"/>
<accession>A0A2T0UBH0</accession>
<keyword evidence="1" id="KW-0732">Signal</keyword>
<sequence>MTKYASLLFCALLSLSGIGALAVSPDSISSLKEGVSGKQIFRINRPDLNRSPYTGITRKHWKEAALYLLSGAFDYVKTADDPMRFPKQPGKSYPQDGKPNRTENLEGLCRTMFMAAPLLKDDPSLQINGLGIGPYYRHQLNLLLDSTSKSYVPRRAKNGGPSQTLVEFGGLSVSLFSAPEVFWDPLPKAVKDSLASTMLSYGNGPTIDMNWRFFNIFIMSFFKSRGYEVNEAYLKDLLEKSLADYKGEGWYTDSPYYDYYSMWAFQMYGMLWTEYFGKEHYPAYADRFMKNFNGLQYNYPYMFARSGEMIMWGRSIAYRMGAAVPFPLMGFTNDPSINYGWMRRIASGSLLQFVRSPELLQDGIPTLGFYGAFEPAVQQYSCRGSVFWMGKLFLGLFVPETSAFWTAQENEGAWETELKKGQVYNKFAEGSNILVTDYPNIGAAEIRAWCYSKTQGYYQGTENYNRLSYNSAFPWQADGPNGEVAMNYVVKNREAKWEAFRMFSFKKYEDGIYYRDAVLASDEQVKMNLADITLPNGILRIDRNTSTVPTELRLGHYALPALNGAVKTRTLKIKGLEALIMDNGVYQLALVPLKGWGKHEIVKAEGLHPEAKNSVVLNVSDRYVPQGKQEGVYATLLLWKKSGETWSNDELLPVKQLSYSPVSNQVSITFKNNGRKVVTF</sequence>
<comment type="caution">
    <text evidence="3">The sequence shown here is derived from an EMBL/GenBank/DDBJ whole genome shotgun (WGS) entry which is preliminary data.</text>
</comment>
<name>A0A2T0UBH0_9SPHI</name>
<evidence type="ECO:0000256" key="1">
    <source>
        <dbReference type="SAM" id="SignalP"/>
    </source>
</evidence>
<gene>
    <name evidence="3" type="ORF">B0I27_101125</name>
</gene>
<dbReference type="InterPro" id="IPR016624">
    <property type="entry name" value="UCP014753"/>
</dbReference>
<dbReference type="PANTHER" id="PTHR35339">
    <property type="entry name" value="LINALOOL DEHYDRATASE_ISOMERASE DOMAIN-CONTAINING PROTEIN"/>
    <property type="match status" value="1"/>
</dbReference>
<dbReference type="InterPro" id="IPR049349">
    <property type="entry name" value="DUF2264_N"/>
</dbReference>
<feature type="signal peptide" evidence="1">
    <location>
        <begin position="1"/>
        <end position="22"/>
    </location>
</feature>
<protein>
    <submittedName>
        <fullName evidence="3">Uncharacterized protein DUF2264</fullName>
    </submittedName>
</protein>
<proteinExistence type="predicted"/>
<dbReference type="Proteomes" id="UP000238034">
    <property type="component" value="Unassembled WGS sequence"/>
</dbReference>